<sequence>MPRRVRGSPFADIDAYLAQQGLLSAATGTGEVDKVQVPIFSQNHRQSRGIVPRASPCQGRSRKSHAASRPVASPQVTGAIRERNAMRSHQSPFATCDSDESNGASGPCRVDMTNSNGCPALEDAKDAKGSAGSVEDSDLFDPSTQLIQLGRMDERAAPAPTRSKHFPNSQMSQPETAKKPKLDLSSLSAEQREAISEPLNSPLLILAGPGSGKTHFLVTRIRQALSESVPAEGIIAVTYTRKAADELSHRVKQHAGAGAKVWVSTVHGLALRFLREAGGRSGAPCKAASDEDRRAAAGVVLGQPQLQELFSYLEALPDSEGSATGDAAQASKKYGQTVAKLLSVFDQKGRWLANSVQDVSQQPLLVTAHQAFLQELRKQRLLDISEVIEAASRLQQADAESSSRWVASFAQMLFVDEWQDIDTEQQDFLARLLGRQGHITAVGDDDQRIYAWRDRGASAPEAFRKHWSSACIKTLGANHRALPHLVEAATRLISHNSHREKKELRSARQDVEQSGRVSVVAKECLNAEARWVAEEIQRGDAKSFGASAILTRTNASATVFAKALSQLGLPVWPSARKGVTDGPRTSQVLDLLAYLRLVVDPHHDPSFLRICNVPRRGVGKAALRCLREQFGAPAETSLSTFQAVEDLNVEQAALRARSLAGGVDGEPASGSFEGAMGRLLKAPWLGSSMRLAQGLAKLAAVLRAARRAAAAEHGAADVLRVILVETGLGSGSSGSISAGTEAKAATGSGRKSESTEASPASPTALQLMAAAEKYVDGQNGAACVVRFLQEMAPRGSGHAASTSSVFVSTIHQAKGLEWDTVFLVQCNEMVMPLQRQGMQMADEQLEEERRLFYVAMTRARNRLVLSFSLKRDSGEAAEPSRFLFETGAMDTMDTTDTMHTLDLGDGDSGSVVGTNPEEPPEPVLKRRKTWKTWKTNEFFQTGLEVRSIKEAQVLARTDRAPSGMQSWIPKALESEQALCASFFGTDCLQK</sequence>
<feature type="domain" description="UvrD-like helicase ATP-binding" evidence="13">
    <location>
        <begin position="186"/>
        <end position="482"/>
    </location>
</feature>
<dbReference type="PANTHER" id="PTHR11070:SF2">
    <property type="entry name" value="ATP-DEPENDENT DNA HELICASE SRS2"/>
    <property type="match status" value="1"/>
</dbReference>
<reference evidence="16 17" key="2">
    <citation type="submission" date="2024-05" db="EMBL/GenBank/DDBJ databases">
        <authorList>
            <person name="Chen Y."/>
            <person name="Shah S."/>
            <person name="Dougan E. K."/>
            <person name="Thang M."/>
            <person name="Chan C."/>
        </authorList>
    </citation>
    <scope>NUCLEOTIDE SEQUENCE [LARGE SCALE GENOMIC DNA]</scope>
</reference>
<evidence type="ECO:0000313" key="17">
    <source>
        <dbReference type="Proteomes" id="UP001152797"/>
    </source>
</evidence>
<evidence type="ECO:0000256" key="6">
    <source>
        <dbReference type="ARBA" id="ARBA00023125"/>
    </source>
</evidence>
<keyword evidence="7" id="KW-0413">Isomerase</keyword>
<dbReference type="Gene3D" id="1.10.10.160">
    <property type="match status" value="1"/>
</dbReference>
<dbReference type="GO" id="GO:0005524">
    <property type="term" value="F:ATP binding"/>
    <property type="evidence" value="ECO:0007669"/>
    <property type="project" value="UniProtKB-UniRule"/>
</dbReference>
<evidence type="ECO:0000256" key="3">
    <source>
        <dbReference type="ARBA" id="ARBA00022801"/>
    </source>
</evidence>
<evidence type="ECO:0000256" key="1">
    <source>
        <dbReference type="ARBA" id="ARBA00009922"/>
    </source>
</evidence>
<dbReference type="CDD" id="cd17932">
    <property type="entry name" value="DEXQc_UvrD"/>
    <property type="match status" value="1"/>
</dbReference>
<reference evidence="15" key="1">
    <citation type="submission" date="2022-10" db="EMBL/GenBank/DDBJ databases">
        <authorList>
            <person name="Chen Y."/>
            <person name="Dougan E. K."/>
            <person name="Chan C."/>
            <person name="Rhodes N."/>
            <person name="Thang M."/>
        </authorList>
    </citation>
    <scope>NUCLEOTIDE SEQUENCE</scope>
</reference>
<dbReference type="InterPro" id="IPR013986">
    <property type="entry name" value="DExx_box_DNA_helicase_dom_sf"/>
</dbReference>
<dbReference type="InterPro" id="IPR014016">
    <property type="entry name" value="UvrD-like_ATP-bd"/>
</dbReference>
<dbReference type="InterPro" id="IPR000212">
    <property type="entry name" value="DNA_helicase_UvrD/REP"/>
</dbReference>
<protein>
    <recommendedName>
        <fullName evidence="9">DNA 3'-5' helicase</fullName>
        <ecNumber evidence="9">5.6.2.4</ecNumber>
    </recommendedName>
</protein>
<accession>A0A9P1FXK1</accession>
<dbReference type="PROSITE" id="PS51198">
    <property type="entry name" value="UVRD_HELICASE_ATP_BIND"/>
    <property type="match status" value="1"/>
</dbReference>
<dbReference type="PANTHER" id="PTHR11070">
    <property type="entry name" value="UVRD / RECB / PCRA DNA HELICASE FAMILY MEMBER"/>
    <property type="match status" value="1"/>
</dbReference>
<dbReference type="Pfam" id="PF00580">
    <property type="entry name" value="UvrD-helicase"/>
    <property type="match status" value="1"/>
</dbReference>
<comment type="similarity">
    <text evidence="1">Belongs to the helicase family. UvrD subfamily.</text>
</comment>
<evidence type="ECO:0000256" key="11">
    <source>
        <dbReference type="PROSITE-ProRule" id="PRU00560"/>
    </source>
</evidence>
<keyword evidence="3 11" id="KW-0378">Hydrolase</keyword>
<comment type="caution">
    <text evidence="15">The sequence shown here is derived from an EMBL/GenBank/DDBJ whole genome shotgun (WGS) entry which is preliminary data.</text>
</comment>
<dbReference type="Gene3D" id="1.10.486.10">
    <property type="entry name" value="PCRA, domain 4"/>
    <property type="match status" value="2"/>
</dbReference>
<comment type="catalytic activity">
    <reaction evidence="8">
        <text>Couples ATP hydrolysis with the unwinding of duplex DNA by translocating in the 3'-5' direction.</text>
        <dbReference type="EC" id="5.6.2.4"/>
    </reaction>
</comment>
<dbReference type="InterPro" id="IPR027417">
    <property type="entry name" value="P-loop_NTPase"/>
</dbReference>
<proteinExistence type="inferred from homology"/>
<evidence type="ECO:0000313" key="16">
    <source>
        <dbReference type="EMBL" id="CAL4780646.1"/>
    </source>
</evidence>
<dbReference type="Pfam" id="PF13361">
    <property type="entry name" value="UvrD_C"/>
    <property type="match status" value="2"/>
</dbReference>
<dbReference type="GO" id="GO:0043138">
    <property type="term" value="F:3'-5' DNA helicase activity"/>
    <property type="evidence" value="ECO:0007669"/>
    <property type="project" value="UniProtKB-EC"/>
</dbReference>
<dbReference type="Proteomes" id="UP001152797">
    <property type="component" value="Unassembled WGS sequence"/>
</dbReference>
<dbReference type="SUPFAM" id="SSF52540">
    <property type="entry name" value="P-loop containing nucleoside triphosphate hydrolases"/>
    <property type="match status" value="1"/>
</dbReference>
<evidence type="ECO:0000256" key="2">
    <source>
        <dbReference type="ARBA" id="ARBA00022741"/>
    </source>
</evidence>
<dbReference type="EC" id="5.6.2.4" evidence="9"/>
<feature type="binding site" evidence="11">
    <location>
        <begin position="207"/>
        <end position="214"/>
    </location>
    <ligand>
        <name>ATP</name>
        <dbReference type="ChEBI" id="CHEBI:30616"/>
    </ligand>
</feature>
<evidence type="ECO:0000259" key="13">
    <source>
        <dbReference type="PROSITE" id="PS51198"/>
    </source>
</evidence>
<dbReference type="PROSITE" id="PS51217">
    <property type="entry name" value="UVRD_HELICASE_CTER"/>
    <property type="match status" value="1"/>
</dbReference>
<keyword evidence="17" id="KW-1185">Reference proteome</keyword>
<feature type="region of interest" description="Disordered" evidence="12">
    <location>
        <begin position="730"/>
        <end position="761"/>
    </location>
</feature>
<dbReference type="GO" id="GO:0000725">
    <property type="term" value="P:recombinational repair"/>
    <property type="evidence" value="ECO:0007669"/>
    <property type="project" value="TreeGrafter"/>
</dbReference>
<name>A0A9P1FXK1_9DINO</name>
<evidence type="ECO:0000256" key="7">
    <source>
        <dbReference type="ARBA" id="ARBA00023235"/>
    </source>
</evidence>
<evidence type="ECO:0000256" key="8">
    <source>
        <dbReference type="ARBA" id="ARBA00034617"/>
    </source>
</evidence>
<dbReference type="EMBL" id="CAMXCT010001817">
    <property type="protein sequence ID" value="CAI3993334.1"/>
    <property type="molecule type" value="Genomic_DNA"/>
</dbReference>
<keyword evidence="5 11" id="KW-0067">ATP-binding</keyword>
<comment type="catalytic activity">
    <reaction evidence="10">
        <text>ATP + H2O = ADP + phosphate + H(+)</text>
        <dbReference type="Rhea" id="RHEA:13065"/>
        <dbReference type="ChEBI" id="CHEBI:15377"/>
        <dbReference type="ChEBI" id="CHEBI:15378"/>
        <dbReference type="ChEBI" id="CHEBI:30616"/>
        <dbReference type="ChEBI" id="CHEBI:43474"/>
        <dbReference type="ChEBI" id="CHEBI:456216"/>
        <dbReference type="EC" id="5.6.2.4"/>
    </reaction>
</comment>
<feature type="region of interest" description="Disordered" evidence="12">
    <location>
        <begin position="41"/>
        <end position="108"/>
    </location>
</feature>
<dbReference type="GO" id="GO:0005634">
    <property type="term" value="C:nucleus"/>
    <property type="evidence" value="ECO:0007669"/>
    <property type="project" value="TreeGrafter"/>
</dbReference>
<gene>
    <name evidence="15" type="ORF">C1SCF055_LOCUS20096</name>
</gene>
<dbReference type="InterPro" id="IPR014017">
    <property type="entry name" value="DNA_helicase_UvrD-like_C"/>
</dbReference>
<dbReference type="GO" id="GO:0016787">
    <property type="term" value="F:hydrolase activity"/>
    <property type="evidence" value="ECO:0007669"/>
    <property type="project" value="UniProtKB-UniRule"/>
</dbReference>
<dbReference type="CDD" id="cd18807">
    <property type="entry name" value="SF1_C_UvrD"/>
    <property type="match status" value="1"/>
</dbReference>
<dbReference type="Gene3D" id="3.40.50.300">
    <property type="entry name" value="P-loop containing nucleotide triphosphate hydrolases"/>
    <property type="match status" value="3"/>
</dbReference>
<evidence type="ECO:0000256" key="12">
    <source>
        <dbReference type="SAM" id="MobiDB-lite"/>
    </source>
</evidence>
<feature type="region of interest" description="Disordered" evidence="12">
    <location>
        <begin position="156"/>
        <end position="183"/>
    </location>
</feature>
<evidence type="ECO:0000256" key="4">
    <source>
        <dbReference type="ARBA" id="ARBA00022806"/>
    </source>
</evidence>
<dbReference type="EMBL" id="CAMXCT030001817">
    <property type="protein sequence ID" value="CAL4780646.1"/>
    <property type="molecule type" value="Genomic_DNA"/>
</dbReference>
<keyword evidence="6" id="KW-0238">DNA-binding</keyword>
<dbReference type="OrthoDB" id="417752at2759"/>
<keyword evidence="4 11" id="KW-0347">Helicase</keyword>
<evidence type="ECO:0000256" key="9">
    <source>
        <dbReference type="ARBA" id="ARBA00034808"/>
    </source>
</evidence>
<keyword evidence="2 11" id="KW-0547">Nucleotide-binding</keyword>
<dbReference type="AlphaFoldDB" id="A0A9P1FXK1"/>
<evidence type="ECO:0000256" key="5">
    <source>
        <dbReference type="ARBA" id="ARBA00022840"/>
    </source>
</evidence>
<dbReference type="EMBL" id="CAMXCT020001817">
    <property type="protein sequence ID" value="CAL1146709.1"/>
    <property type="molecule type" value="Genomic_DNA"/>
</dbReference>
<evidence type="ECO:0000313" key="15">
    <source>
        <dbReference type="EMBL" id="CAI3993334.1"/>
    </source>
</evidence>
<evidence type="ECO:0000256" key="10">
    <source>
        <dbReference type="ARBA" id="ARBA00048988"/>
    </source>
</evidence>
<dbReference type="GO" id="GO:0003677">
    <property type="term" value="F:DNA binding"/>
    <property type="evidence" value="ECO:0007669"/>
    <property type="project" value="UniProtKB-KW"/>
</dbReference>
<organism evidence="15">
    <name type="scientific">Cladocopium goreaui</name>
    <dbReference type="NCBI Taxonomy" id="2562237"/>
    <lineage>
        <taxon>Eukaryota</taxon>
        <taxon>Sar</taxon>
        <taxon>Alveolata</taxon>
        <taxon>Dinophyceae</taxon>
        <taxon>Suessiales</taxon>
        <taxon>Symbiodiniaceae</taxon>
        <taxon>Cladocopium</taxon>
    </lineage>
</organism>
<evidence type="ECO:0000259" key="14">
    <source>
        <dbReference type="PROSITE" id="PS51217"/>
    </source>
</evidence>
<feature type="region of interest" description="Disordered" evidence="12">
    <location>
        <begin position="119"/>
        <end position="138"/>
    </location>
</feature>
<feature type="domain" description="UvrD-like helicase C-terminal" evidence="14">
    <location>
        <begin position="483"/>
        <end position="815"/>
    </location>
</feature>
<feature type="compositionally biased region" description="Polar residues" evidence="12">
    <location>
        <begin position="166"/>
        <end position="175"/>
    </location>
</feature>